<dbReference type="EMBL" id="CM051397">
    <property type="protein sequence ID" value="KAJ4719556.1"/>
    <property type="molecule type" value="Genomic_DNA"/>
</dbReference>
<keyword evidence="2" id="KW-1185">Reference proteome</keyword>
<comment type="caution">
    <text evidence="1">The sequence shown here is derived from an EMBL/GenBank/DDBJ whole genome shotgun (WGS) entry which is preliminary data.</text>
</comment>
<proteinExistence type="predicted"/>
<accession>A0ACC1Y750</accession>
<protein>
    <submittedName>
        <fullName evidence="1">F-box protein</fullName>
    </submittedName>
</protein>
<sequence>MENKVKRKLWFGLPDDIIRLIMNRLYYVDQIRFRAVCKSWREANVDGVKYTDKLPWMMAFNSSCCLLYDPNNKRKYTVFNDWSSRREKFIGVKTLDGKNGWMLFCREESISTTNSLFFYSPFIDSIIELPKLWFDICTCSATFSTTPLSPDCVVFVLRADTKMRYICICKPGDERWTKLRIPGSSSKSKLCFDDAEYVDGLLYCISSFCPTEMCTFNVARREWKTYAYPPNTGGWRCSDYLTEFDGNLFLSHYLADAGRWRVLRFDPSRMDWFKVENLDDKLLLLNRRVSICCPVDKGSEFSNTILAGRFSDRYIYIKESEYESRRPSHPKPKLSQIYDWNVGKLICFWIQPPLPSC</sequence>
<evidence type="ECO:0000313" key="2">
    <source>
        <dbReference type="Proteomes" id="UP001164539"/>
    </source>
</evidence>
<name>A0ACC1Y750_MELAZ</name>
<gene>
    <name evidence="1" type="ORF">OWV82_007517</name>
</gene>
<evidence type="ECO:0000313" key="1">
    <source>
        <dbReference type="EMBL" id="KAJ4719556.1"/>
    </source>
</evidence>
<organism evidence="1 2">
    <name type="scientific">Melia azedarach</name>
    <name type="common">Chinaberry tree</name>
    <dbReference type="NCBI Taxonomy" id="155640"/>
    <lineage>
        <taxon>Eukaryota</taxon>
        <taxon>Viridiplantae</taxon>
        <taxon>Streptophyta</taxon>
        <taxon>Embryophyta</taxon>
        <taxon>Tracheophyta</taxon>
        <taxon>Spermatophyta</taxon>
        <taxon>Magnoliopsida</taxon>
        <taxon>eudicotyledons</taxon>
        <taxon>Gunneridae</taxon>
        <taxon>Pentapetalae</taxon>
        <taxon>rosids</taxon>
        <taxon>malvids</taxon>
        <taxon>Sapindales</taxon>
        <taxon>Meliaceae</taxon>
        <taxon>Melia</taxon>
    </lineage>
</organism>
<dbReference type="Proteomes" id="UP001164539">
    <property type="component" value="Chromosome 4"/>
</dbReference>
<reference evidence="1 2" key="1">
    <citation type="journal article" date="2023" name="Science">
        <title>Complex scaffold remodeling in plant triterpene biosynthesis.</title>
        <authorList>
            <person name="De La Pena R."/>
            <person name="Hodgson H."/>
            <person name="Liu J.C."/>
            <person name="Stephenson M.J."/>
            <person name="Martin A.C."/>
            <person name="Owen C."/>
            <person name="Harkess A."/>
            <person name="Leebens-Mack J."/>
            <person name="Jimenez L.E."/>
            <person name="Osbourn A."/>
            <person name="Sattely E.S."/>
        </authorList>
    </citation>
    <scope>NUCLEOTIDE SEQUENCE [LARGE SCALE GENOMIC DNA]</scope>
    <source>
        <strain evidence="2">cv. JPN11</strain>
        <tissue evidence="1">Leaf</tissue>
    </source>
</reference>